<dbReference type="Gene3D" id="4.10.280.10">
    <property type="entry name" value="Helix-loop-helix DNA-binding domain"/>
    <property type="match status" value="1"/>
</dbReference>
<sequence>MAENTAIVFGPRYFHHENTKVAPNISSNTADFKYNNPMKLGDSFGPMYIQDQQDFSQYSKNNPSLMTDNNILIHHSESYPSESSASASTTWFEPLDSMLSTSNSSTSSPTTVQRLSQNQLIFTTNTGNNYINETNAIQYSGAYRNSNNNDDRISPSNNNTVVFNEINNTDDNLQLHEAFFIHNNPNFSVPSSYSSSPELPNELIKIESNSDKKNLNNIPRQPQRNQTLPNIVCKVRNKKLMKTELEQANKVQRKRLTLDQKQAHNKIEKRYRININTKISQVTNKYIPWLASEQPAFEVGESVKKEQQLKKLSKTRLNKSMILEKAVDYILYLQDNQNLFEMEVQRLRNEVQILRNQFQSGERKLSRNYKSAISETFI</sequence>
<dbReference type="HOGENOM" id="CLU_731761_0_0_1"/>
<reference evidence="3 4" key="1">
    <citation type="journal article" date="2011" name="Proc. Natl. Acad. Sci. U.S.A.">
        <title>Evolutionary erosion of yeast sex chromosomes by mating-type switching accidents.</title>
        <authorList>
            <person name="Gordon J.L."/>
            <person name="Armisen D."/>
            <person name="Proux-Wera E."/>
            <person name="Oheigeartaigh S.S."/>
            <person name="Byrne K.P."/>
            <person name="Wolfe K.H."/>
        </authorList>
    </citation>
    <scope>NUCLEOTIDE SEQUENCE [LARGE SCALE GENOMIC DNA]</scope>
    <source>
        <strain evidence="4">ATCC 10597 / BCRC 20456 / CBS 421 / NBRC 0211 / NRRL Y-12639</strain>
    </source>
</reference>
<dbReference type="CDD" id="cd11395">
    <property type="entry name" value="bHLHzip_SREBP_like"/>
    <property type="match status" value="1"/>
</dbReference>
<name>G0WES9_NAUDC</name>
<evidence type="ECO:0000313" key="4">
    <source>
        <dbReference type="Proteomes" id="UP000000689"/>
    </source>
</evidence>
<evidence type="ECO:0000259" key="2">
    <source>
        <dbReference type="PROSITE" id="PS50888"/>
    </source>
</evidence>
<dbReference type="GeneID" id="11495821"/>
<evidence type="ECO:0000256" key="1">
    <source>
        <dbReference type="SAM" id="Coils"/>
    </source>
</evidence>
<keyword evidence="1" id="KW-0175">Coiled coil</keyword>
<keyword evidence="4" id="KW-1185">Reference proteome</keyword>
<dbReference type="RefSeq" id="XP_003671533.1">
    <property type="nucleotide sequence ID" value="XM_003671485.1"/>
</dbReference>
<dbReference type="AlphaFoldDB" id="G0WES9"/>
<dbReference type="Pfam" id="PF00010">
    <property type="entry name" value="HLH"/>
    <property type="match status" value="1"/>
</dbReference>
<protein>
    <recommendedName>
        <fullName evidence="2">BHLH domain-containing protein</fullName>
    </recommendedName>
</protein>
<dbReference type="STRING" id="1071378.G0WES9"/>
<dbReference type="PANTHER" id="PTHR47336:SF3">
    <property type="entry name" value="SERINE-RICH PROTEIN TYE7"/>
    <property type="match status" value="1"/>
</dbReference>
<dbReference type="InterPro" id="IPR036638">
    <property type="entry name" value="HLH_DNA-bd_sf"/>
</dbReference>
<gene>
    <name evidence="3" type="primary">NDAI0H01160</name>
    <name evidence="3" type="ordered locus">NDAI_0H01160</name>
</gene>
<proteinExistence type="predicted"/>
<dbReference type="GO" id="GO:0046983">
    <property type="term" value="F:protein dimerization activity"/>
    <property type="evidence" value="ECO:0007669"/>
    <property type="project" value="InterPro"/>
</dbReference>
<dbReference type="EMBL" id="HE580274">
    <property type="protein sequence ID" value="CCD26290.1"/>
    <property type="molecule type" value="Genomic_DNA"/>
</dbReference>
<feature type="coiled-coil region" evidence="1">
    <location>
        <begin position="337"/>
        <end position="364"/>
    </location>
</feature>
<accession>G0WES9</accession>
<dbReference type="OrthoDB" id="2133190at2759"/>
<dbReference type="InterPro" id="IPR052099">
    <property type="entry name" value="Regulatory_TF_Diverse"/>
</dbReference>
<dbReference type="SUPFAM" id="SSF47459">
    <property type="entry name" value="HLH, helix-loop-helix DNA-binding domain"/>
    <property type="match status" value="1"/>
</dbReference>
<feature type="domain" description="BHLH" evidence="2">
    <location>
        <begin position="259"/>
        <end position="333"/>
    </location>
</feature>
<dbReference type="KEGG" id="ndi:NDAI_0H01160"/>
<organism evidence="3 4">
    <name type="scientific">Naumovozyma dairenensis (strain ATCC 10597 / BCRC 20456 / CBS 421 / NBRC 0211 / NRRL Y-12639)</name>
    <name type="common">Saccharomyces dairenensis</name>
    <dbReference type="NCBI Taxonomy" id="1071378"/>
    <lineage>
        <taxon>Eukaryota</taxon>
        <taxon>Fungi</taxon>
        <taxon>Dikarya</taxon>
        <taxon>Ascomycota</taxon>
        <taxon>Saccharomycotina</taxon>
        <taxon>Saccharomycetes</taxon>
        <taxon>Saccharomycetales</taxon>
        <taxon>Saccharomycetaceae</taxon>
        <taxon>Naumovozyma</taxon>
    </lineage>
</organism>
<dbReference type="PROSITE" id="PS50888">
    <property type="entry name" value="BHLH"/>
    <property type="match status" value="1"/>
</dbReference>
<dbReference type="Proteomes" id="UP000000689">
    <property type="component" value="Chromosome 8"/>
</dbReference>
<dbReference type="InterPro" id="IPR011598">
    <property type="entry name" value="bHLH_dom"/>
</dbReference>
<dbReference type="eggNOG" id="KOG2588">
    <property type="taxonomic scope" value="Eukaryota"/>
</dbReference>
<dbReference type="SMART" id="SM00353">
    <property type="entry name" value="HLH"/>
    <property type="match status" value="1"/>
</dbReference>
<evidence type="ECO:0000313" key="3">
    <source>
        <dbReference type="EMBL" id="CCD26290.1"/>
    </source>
</evidence>
<dbReference type="PANTHER" id="PTHR47336">
    <property type="entry name" value="TRANSCRIPTION FACTOR HMS1-RELATED"/>
    <property type="match status" value="1"/>
</dbReference>